<dbReference type="KEGG" id="xac:XAC2601"/>
<protein>
    <submittedName>
        <fullName evidence="1">Uncharacterized protein</fullName>
    </submittedName>
</protein>
<proteinExistence type="predicted"/>
<gene>
    <name evidence="1" type="ordered locus">XAC2601</name>
</gene>
<name>A0AAI8ET67_XANAC</name>
<evidence type="ECO:0000313" key="1">
    <source>
        <dbReference type="EMBL" id="AAM37450.1"/>
    </source>
</evidence>
<dbReference type="EMBL" id="AE008923">
    <property type="protein sequence ID" value="AAM37450.1"/>
    <property type="molecule type" value="Genomic_DNA"/>
</dbReference>
<organism evidence="1 2">
    <name type="scientific">Xanthomonas axonopodis pv. citri (strain 306)</name>
    <dbReference type="NCBI Taxonomy" id="190486"/>
    <lineage>
        <taxon>Bacteria</taxon>
        <taxon>Pseudomonadati</taxon>
        <taxon>Pseudomonadota</taxon>
        <taxon>Gammaproteobacteria</taxon>
        <taxon>Lysobacterales</taxon>
        <taxon>Lysobacteraceae</taxon>
        <taxon>Xanthomonas</taxon>
    </lineage>
</organism>
<sequence length="150" mass="16443">MIDTGETSSNNGWLTHTLARRPDASLFVVGCESRVSVHATRGAWSASQDRLWSGAAAGDGDVSLLGSSISGKRLPDEDRLQKRHSGAMTWLNFQRMSCARNCRKQSVRVSALRPILPTCTERFDPNGRCGSKKSRRCLAGGFSSLEILRF</sequence>
<dbReference type="AlphaFoldDB" id="A0AAI8ET67"/>
<reference evidence="1 2" key="1">
    <citation type="journal article" date="2002" name="Nature">
        <title>Comparison of the genomes of two Xanthomonas pathogens with differing host specificities.</title>
        <authorList>
            <person name="da Silva A.C."/>
            <person name="Ferro J.A."/>
            <person name="Reinach F.C."/>
            <person name="Farah C.S."/>
            <person name="Furlan L.R."/>
            <person name="Quaggio R.B."/>
            <person name="Monteiro-Vitorello C.B."/>
            <person name="Van Sluys M.A."/>
            <person name="Almeida N.F."/>
            <person name="Alves L.M."/>
            <person name="do Amaral A.M."/>
            <person name="Bertolini M.C."/>
            <person name="Camargo L.E."/>
            <person name="Camarotte G."/>
            <person name="Cannavan F."/>
            <person name="Cardozo J."/>
            <person name="Chambergo F."/>
            <person name="Ciapina L.P."/>
            <person name="Cicarelli R.M."/>
            <person name="Coutinho L.L."/>
            <person name="Cursino-Santos J.R."/>
            <person name="El-Dorry H."/>
            <person name="Faria J.B."/>
            <person name="Ferreira A.J."/>
            <person name="Ferreira R.C."/>
            <person name="Ferro M.I."/>
            <person name="Formighieri E.F."/>
            <person name="Franco M.C."/>
            <person name="Greggio C.C."/>
            <person name="Gruber A."/>
            <person name="Katsuyama A.M."/>
            <person name="Kishi L.T."/>
            <person name="Leite R.P."/>
            <person name="Lemos E.G."/>
            <person name="Lemos M.V."/>
            <person name="Locali E.C."/>
            <person name="Machado M.A."/>
            <person name="Madeira A.M."/>
            <person name="Martinez-Rossi N.M."/>
            <person name="Martins E.C."/>
            <person name="Meidanis J."/>
            <person name="Menck C.F."/>
            <person name="Miyaki C.Y."/>
            <person name="Moon D.H."/>
            <person name="Moreira L.M."/>
            <person name="Novo M.T."/>
            <person name="Okura V.K."/>
            <person name="Oliveira M.C."/>
            <person name="Oliveira V.R."/>
            <person name="Pereira H.A."/>
            <person name="Rossi A."/>
            <person name="Sena J.A."/>
            <person name="Silva C."/>
            <person name="de Souza R.F."/>
            <person name="Spinola L.A."/>
            <person name="Takita M.A."/>
            <person name="Tamura R.E."/>
            <person name="Teixeira E.C."/>
            <person name="Tezza R.I."/>
            <person name="Trindade dos Santos M."/>
            <person name="Truffi D."/>
            <person name="Tsai S.M."/>
            <person name="White F.F."/>
            <person name="Setubal J.C."/>
            <person name="Kitajima J.P."/>
        </authorList>
    </citation>
    <scope>NUCLEOTIDE SEQUENCE [LARGE SCALE GENOMIC DNA]</scope>
    <source>
        <strain evidence="1 2">306</strain>
    </source>
</reference>
<dbReference type="Proteomes" id="UP000000576">
    <property type="component" value="Chromosome"/>
</dbReference>
<evidence type="ECO:0000313" key="2">
    <source>
        <dbReference type="Proteomes" id="UP000000576"/>
    </source>
</evidence>
<accession>A0AAI8ET67</accession>